<protein>
    <submittedName>
        <fullName evidence="9">TonB-dependent receptor</fullName>
    </submittedName>
</protein>
<dbReference type="SUPFAM" id="SSF56935">
    <property type="entry name" value="Porins"/>
    <property type="match status" value="1"/>
</dbReference>
<evidence type="ECO:0000256" key="1">
    <source>
        <dbReference type="ARBA" id="ARBA00004571"/>
    </source>
</evidence>
<comment type="subcellular location">
    <subcellularLocation>
        <location evidence="1">Cell outer membrane</location>
        <topology evidence="1">Multi-pass membrane protein</topology>
    </subcellularLocation>
</comment>
<evidence type="ECO:0000313" key="10">
    <source>
        <dbReference type="Proteomes" id="UP000594873"/>
    </source>
</evidence>
<keyword evidence="9" id="KW-0675">Receptor</keyword>
<dbReference type="PANTHER" id="PTHR32552">
    <property type="entry name" value="FERRICHROME IRON RECEPTOR-RELATED"/>
    <property type="match status" value="1"/>
</dbReference>
<proteinExistence type="predicted"/>
<keyword evidence="10" id="KW-1185">Reference proteome</keyword>
<evidence type="ECO:0000256" key="6">
    <source>
        <dbReference type="ARBA" id="ARBA00023136"/>
    </source>
</evidence>
<keyword evidence="3" id="KW-1134">Transmembrane beta strand</keyword>
<sequence>MGLRYALSPNAALVVAGFDINKPYAGLRRDTNVYDLIGTVRHRGIEASLTGEVAEGLTAVIGGYAMDPKLSGIEVRAGRIGQRPVSVPGTRLTFSANYRLPFDPNIALDGRVEYAGRQAAHATANAEGRNDLFLPDVMTLDIGGRYRFKAGKLPLALRFQVQNIFNEYSWQVSSAEALSYSEPRRFRLSLTADY</sequence>
<gene>
    <name evidence="9" type="ORF">IC614_05660</name>
</gene>
<keyword evidence="4" id="KW-0812">Transmembrane</keyword>
<dbReference type="RefSeq" id="WP_200972917.1">
    <property type="nucleotide sequence ID" value="NZ_CP065592.1"/>
</dbReference>
<reference evidence="9 10" key="1">
    <citation type="submission" date="2020-11" db="EMBL/GenBank/DDBJ databases">
        <title>Genome seq and assembly of Sphingosinicella sp.</title>
        <authorList>
            <person name="Chhetri G."/>
        </authorList>
    </citation>
    <scope>NUCLEOTIDE SEQUENCE [LARGE SCALE GENOMIC DNA]</scope>
    <source>
        <strain evidence="9 10">UDD2</strain>
    </source>
</reference>
<keyword evidence="5" id="KW-0798">TonB box</keyword>
<dbReference type="KEGG" id="sflv:IC614_05660"/>
<evidence type="ECO:0000256" key="5">
    <source>
        <dbReference type="ARBA" id="ARBA00023077"/>
    </source>
</evidence>
<dbReference type="InterPro" id="IPR036942">
    <property type="entry name" value="Beta-barrel_TonB_sf"/>
</dbReference>
<organism evidence="9 10">
    <name type="scientific">Allosphingosinicella flava</name>
    <dbReference type="NCBI Taxonomy" id="2771430"/>
    <lineage>
        <taxon>Bacteria</taxon>
        <taxon>Pseudomonadati</taxon>
        <taxon>Pseudomonadota</taxon>
        <taxon>Alphaproteobacteria</taxon>
        <taxon>Sphingomonadales</taxon>
        <taxon>Sphingomonadaceae</taxon>
        <taxon>Allosphingosinicella</taxon>
    </lineage>
</organism>
<keyword evidence="6" id="KW-0472">Membrane</keyword>
<dbReference type="Proteomes" id="UP000594873">
    <property type="component" value="Chromosome"/>
</dbReference>
<evidence type="ECO:0000256" key="3">
    <source>
        <dbReference type="ARBA" id="ARBA00022452"/>
    </source>
</evidence>
<dbReference type="InterPro" id="IPR000531">
    <property type="entry name" value="Beta-barrel_TonB"/>
</dbReference>
<keyword evidence="7" id="KW-0998">Cell outer membrane</keyword>
<name>A0A7T2GLN0_9SPHN</name>
<dbReference type="PANTHER" id="PTHR32552:SF82">
    <property type="entry name" value="FCUA PROTEIN"/>
    <property type="match status" value="1"/>
</dbReference>
<evidence type="ECO:0000313" key="9">
    <source>
        <dbReference type="EMBL" id="QPQ56057.1"/>
    </source>
</evidence>
<dbReference type="Gene3D" id="2.40.170.20">
    <property type="entry name" value="TonB-dependent receptor, beta-barrel domain"/>
    <property type="match status" value="1"/>
</dbReference>
<dbReference type="InterPro" id="IPR039426">
    <property type="entry name" value="TonB-dep_rcpt-like"/>
</dbReference>
<feature type="domain" description="TonB-dependent receptor-like beta-barrel" evidence="8">
    <location>
        <begin position="18"/>
        <end position="164"/>
    </location>
</feature>
<evidence type="ECO:0000256" key="4">
    <source>
        <dbReference type="ARBA" id="ARBA00022692"/>
    </source>
</evidence>
<keyword evidence="2" id="KW-0813">Transport</keyword>
<evidence type="ECO:0000259" key="8">
    <source>
        <dbReference type="Pfam" id="PF00593"/>
    </source>
</evidence>
<dbReference type="Pfam" id="PF00593">
    <property type="entry name" value="TonB_dep_Rec_b-barrel"/>
    <property type="match status" value="1"/>
</dbReference>
<evidence type="ECO:0000256" key="2">
    <source>
        <dbReference type="ARBA" id="ARBA00022448"/>
    </source>
</evidence>
<dbReference type="GO" id="GO:0009279">
    <property type="term" value="C:cell outer membrane"/>
    <property type="evidence" value="ECO:0007669"/>
    <property type="project" value="UniProtKB-SubCell"/>
</dbReference>
<dbReference type="GO" id="GO:0015344">
    <property type="term" value="F:siderophore uptake transmembrane transporter activity"/>
    <property type="evidence" value="ECO:0007669"/>
    <property type="project" value="TreeGrafter"/>
</dbReference>
<accession>A0A7T2GLN0</accession>
<dbReference type="AlphaFoldDB" id="A0A7T2GLN0"/>
<dbReference type="EMBL" id="CP065592">
    <property type="protein sequence ID" value="QPQ56057.1"/>
    <property type="molecule type" value="Genomic_DNA"/>
</dbReference>
<evidence type="ECO:0000256" key="7">
    <source>
        <dbReference type="ARBA" id="ARBA00023237"/>
    </source>
</evidence>